<keyword evidence="1" id="KW-0472">Membrane</keyword>
<dbReference type="PANTHER" id="PTHR10057:SF0">
    <property type="entry name" value="TRANSLOCATOR PROTEIN"/>
    <property type="match status" value="1"/>
</dbReference>
<reference evidence="3" key="2">
    <citation type="submission" date="2021-04" db="EMBL/GenBank/DDBJ databases">
        <authorList>
            <person name="Podell S."/>
        </authorList>
    </citation>
    <scope>NUCLEOTIDE SEQUENCE</scope>
    <source>
        <strain evidence="3">Hildebrandi</strain>
    </source>
</reference>
<organism evidence="3 4">
    <name type="scientific">Nitzschia inconspicua</name>
    <dbReference type="NCBI Taxonomy" id="303405"/>
    <lineage>
        <taxon>Eukaryota</taxon>
        <taxon>Sar</taxon>
        <taxon>Stramenopiles</taxon>
        <taxon>Ochrophyta</taxon>
        <taxon>Bacillariophyta</taxon>
        <taxon>Bacillariophyceae</taxon>
        <taxon>Bacillariophycidae</taxon>
        <taxon>Bacillariales</taxon>
        <taxon>Bacillariaceae</taxon>
        <taxon>Nitzschia</taxon>
    </lineage>
</organism>
<dbReference type="GO" id="GO:0016020">
    <property type="term" value="C:membrane"/>
    <property type="evidence" value="ECO:0007669"/>
    <property type="project" value="InterPro"/>
</dbReference>
<keyword evidence="1" id="KW-1133">Transmembrane helix</keyword>
<dbReference type="CDD" id="cd15904">
    <property type="entry name" value="TSPO_MBR"/>
    <property type="match status" value="1"/>
</dbReference>
<protein>
    <submittedName>
        <fullName evidence="3">TspO/MBR family protein</fullName>
    </submittedName>
</protein>
<keyword evidence="1" id="KW-0812">Transmembrane</keyword>
<name>A0A9K3Q4S7_9STRA</name>
<dbReference type="AlphaFoldDB" id="A0A9K3Q4S7"/>
<evidence type="ECO:0000313" key="3">
    <source>
        <dbReference type="EMBL" id="KAG7371143.1"/>
    </source>
</evidence>
<feature type="signal peptide" evidence="2">
    <location>
        <begin position="1"/>
        <end position="20"/>
    </location>
</feature>
<evidence type="ECO:0000256" key="2">
    <source>
        <dbReference type="SAM" id="SignalP"/>
    </source>
</evidence>
<feature type="transmembrane region" description="Helical" evidence="1">
    <location>
        <begin position="191"/>
        <end position="214"/>
    </location>
</feature>
<dbReference type="Pfam" id="PF03073">
    <property type="entry name" value="TspO_MBR"/>
    <property type="match status" value="1"/>
</dbReference>
<reference evidence="3" key="1">
    <citation type="journal article" date="2021" name="Sci. Rep.">
        <title>Diploid genomic architecture of Nitzschia inconspicua, an elite biomass production diatom.</title>
        <authorList>
            <person name="Oliver A."/>
            <person name="Podell S."/>
            <person name="Pinowska A."/>
            <person name="Traller J.C."/>
            <person name="Smith S.R."/>
            <person name="McClure R."/>
            <person name="Beliaev A."/>
            <person name="Bohutskyi P."/>
            <person name="Hill E.A."/>
            <person name="Rabines A."/>
            <person name="Zheng H."/>
            <person name="Allen L.Z."/>
            <person name="Kuo A."/>
            <person name="Grigoriev I.V."/>
            <person name="Allen A.E."/>
            <person name="Hazlebeck D."/>
            <person name="Allen E.E."/>
        </authorList>
    </citation>
    <scope>NUCLEOTIDE SEQUENCE</scope>
    <source>
        <strain evidence="3">Hildebrandi</strain>
    </source>
</reference>
<comment type="caution">
    <text evidence="3">The sequence shown here is derived from an EMBL/GenBank/DDBJ whole genome shotgun (WGS) entry which is preliminary data.</text>
</comment>
<evidence type="ECO:0000256" key="1">
    <source>
        <dbReference type="SAM" id="Phobius"/>
    </source>
</evidence>
<keyword evidence="2" id="KW-0732">Signal</keyword>
<accession>A0A9K3Q4S7</accession>
<dbReference type="OrthoDB" id="8841220at2759"/>
<sequence>MVSLLDFLAVTTLGLSSVLSSQTNPSSVVVSSFQPPLVLTARYSVNTASSLSFGKRIFIFRGGGCFSSKDETFDEDITSHLSESLPPTGGAFAAESSNSSPPVDYEAIGKWTIAYMGQLGLMYGLLWCLDKLVSRFNLPLPYYATIPFFYTFNLKTSIFSLLPNKKLKSQKMTQGDWEYNKRTKPSWTPPGFVFALMWPLFVFGLRATTAAMVLAKTGKFACLPIMVLMSHLSVGNLWNTVNNIERRLGPSVILLYALALTKAATALAFYQVNPLAGKLLALTMIWLSAAAALETQTWRINPDPDTGKKETLYPARVTKWKTKFRWES</sequence>
<feature type="transmembrane region" description="Helical" evidence="1">
    <location>
        <begin position="140"/>
        <end position="162"/>
    </location>
</feature>
<feature type="chain" id="PRO_5039943000" evidence="2">
    <location>
        <begin position="21"/>
        <end position="328"/>
    </location>
</feature>
<gene>
    <name evidence="3" type="ORF">IV203_019713</name>
</gene>
<feature type="transmembrane region" description="Helical" evidence="1">
    <location>
        <begin position="220"/>
        <end position="239"/>
    </location>
</feature>
<dbReference type="PANTHER" id="PTHR10057">
    <property type="entry name" value="PERIPHERAL-TYPE BENZODIAZEPINE RECEPTOR"/>
    <property type="match status" value="1"/>
</dbReference>
<dbReference type="Proteomes" id="UP000693970">
    <property type="component" value="Unassembled WGS sequence"/>
</dbReference>
<evidence type="ECO:0000313" key="4">
    <source>
        <dbReference type="Proteomes" id="UP000693970"/>
    </source>
</evidence>
<feature type="transmembrane region" description="Helical" evidence="1">
    <location>
        <begin position="251"/>
        <end position="269"/>
    </location>
</feature>
<dbReference type="EMBL" id="JAGRRH010000004">
    <property type="protein sequence ID" value="KAG7371143.1"/>
    <property type="molecule type" value="Genomic_DNA"/>
</dbReference>
<dbReference type="InterPro" id="IPR004307">
    <property type="entry name" value="TspO_MBR"/>
</dbReference>
<proteinExistence type="predicted"/>
<keyword evidence="4" id="KW-1185">Reference proteome</keyword>